<evidence type="ECO:0000313" key="2">
    <source>
        <dbReference type="Proteomes" id="UP000422822"/>
    </source>
</evidence>
<name>A0AAE6UJB8_EHRRU</name>
<gene>
    <name evidence="1" type="ORF">EDL80_00765</name>
</gene>
<protein>
    <submittedName>
        <fullName evidence="1">Uncharacterized protein</fullName>
    </submittedName>
</protein>
<dbReference type="AlphaFoldDB" id="A0AAE6UJB8"/>
<keyword evidence="2" id="KW-1185">Reference proteome</keyword>
<proteinExistence type="predicted"/>
<dbReference type="RefSeq" id="WP_158406310.1">
    <property type="nucleotide sequence ID" value="NZ_CP033454.1"/>
</dbReference>
<accession>A0AAE6UJB8</accession>
<dbReference type="Proteomes" id="UP000422822">
    <property type="component" value="Chromosome"/>
</dbReference>
<organism evidence="1 2">
    <name type="scientific">Ehrlichia ruminantium</name>
    <name type="common">heartwater rickettsia</name>
    <name type="synonym">Cowdria ruminantium</name>
    <dbReference type="NCBI Taxonomy" id="779"/>
    <lineage>
        <taxon>Bacteria</taxon>
        <taxon>Pseudomonadati</taxon>
        <taxon>Pseudomonadota</taxon>
        <taxon>Alphaproteobacteria</taxon>
        <taxon>Rickettsiales</taxon>
        <taxon>Anaplasmataceae</taxon>
        <taxon>Ehrlichia</taxon>
    </lineage>
</organism>
<reference evidence="1 2" key="1">
    <citation type="submission" date="2018-10" db="EMBL/GenBank/DDBJ databases">
        <title>Propagation and draft genome sequences of three atypical Erhlichia ruminantium isolates.</title>
        <authorList>
            <person name="Liebenberg J."/>
            <person name="Steyn H."/>
            <person name="Josemans A."/>
            <person name="Zweygarth E."/>
        </authorList>
    </citation>
    <scope>NUCLEOTIDE SEQUENCE [LARGE SCALE GENOMIC DNA]</scope>
    <source>
        <strain evidence="1 2">Omatjenne</strain>
    </source>
</reference>
<sequence>MKIRIVNLKLSVHVLSKCQRNCTELKHIIAYYNAFVVNVKIDVVEKSVASVVCSKCKVNCAELRYDSCSNVIIMNVRSVYNEDSLVRCYTV</sequence>
<dbReference type="EMBL" id="CP033455">
    <property type="protein sequence ID" value="QGR03146.1"/>
    <property type="molecule type" value="Genomic_DNA"/>
</dbReference>
<evidence type="ECO:0000313" key="1">
    <source>
        <dbReference type="EMBL" id="QGR03146.1"/>
    </source>
</evidence>